<organism evidence="2 3">
    <name type="scientific">Rhizobium leguminosarum bv. viciae</name>
    <dbReference type="NCBI Taxonomy" id="387"/>
    <lineage>
        <taxon>Bacteria</taxon>
        <taxon>Pseudomonadati</taxon>
        <taxon>Pseudomonadota</taxon>
        <taxon>Alphaproteobacteria</taxon>
        <taxon>Hyphomicrobiales</taxon>
        <taxon>Rhizobiaceae</taxon>
        <taxon>Rhizobium/Agrobacterium group</taxon>
        <taxon>Rhizobium</taxon>
    </lineage>
</organism>
<gene>
    <name evidence="2" type="ORF">HB770_32860</name>
</gene>
<dbReference type="Proteomes" id="UP000515518">
    <property type="component" value="Plasmid p_1"/>
</dbReference>
<name>A0A7G6RNP9_RHILV</name>
<evidence type="ECO:0000313" key="2">
    <source>
        <dbReference type="EMBL" id="QND43881.1"/>
    </source>
</evidence>
<keyword evidence="2" id="KW-0614">Plasmid</keyword>
<dbReference type="EMBL" id="CP050552">
    <property type="protein sequence ID" value="QND43881.1"/>
    <property type="molecule type" value="Genomic_DNA"/>
</dbReference>
<dbReference type="InterPro" id="IPR012924">
    <property type="entry name" value="TfuA_core"/>
</dbReference>
<dbReference type="AlphaFoldDB" id="A0A7G6RNP9"/>
<proteinExistence type="predicted"/>
<accession>A0A7G6RNP9</accession>
<geneLocation type="plasmid" evidence="2 3">
    <name>p_1</name>
</geneLocation>
<feature type="domain" description="TfuA-like core" evidence="1">
    <location>
        <begin position="51"/>
        <end position="170"/>
    </location>
</feature>
<dbReference type="Pfam" id="PF07812">
    <property type="entry name" value="TfuA"/>
    <property type="match status" value="1"/>
</dbReference>
<sequence>MRNDVVVFSGPTLSAAEGRNHLDAIFLPPVGSGDVVRAVAKYAPSAIALIDGVFGQAPAIRHKEIIWAMSRGVRMYGASSIGALRAAELAPQGMVGHGLIYRYYRRNPLADDADVTVPMAPPELGSQALGEALIDIRLTLKSAERNGIISEQLRRLLETSARSIHFRDRSFSKILAAATRKDTKYSKLGSLSTWLRSGVVKQKKSDAESLLQLISLGTHRSQPEIQSNFQITEAFALDMDYYNLFDHILPCAS</sequence>
<protein>
    <recommendedName>
        <fullName evidence="1">TfuA-like core domain-containing protein</fullName>
    </recommendedName>
</protein>
<reference evidence="3" key="1">
    <citation type="journal article" date="2020" name="Mol. Plant Microbe">
        <title>Rhizobial microsymbionts of the narrowly endemic Oxytropis species growing in Kamchatka are characterized by significant genetic diversity and possess a set of genes that are associated with T3SS and T6SS secretion systems and can affect the development of symbiosis.</title>
        <authorList>
            <person name="Safronova V."/>
            <person name="Guro P."/>
            <person name="Sazanova A."/>
            <person name="Kuznetsova I."/>
            <person name="Belimov A."/>
            <person name="Yakubov V."/>
            <person name="Chirak E."/>
            <person name="Afonin A."/>
            <person name="Gogolev Y."/>
            <person name="Andronov E."/>
            <person name="Tikhonovich I."/>
        </authorList>
    </citation>
    <scope>NUCLEOTIDE SEQUENCE [LARGE SCALE GENOMIC DNA]</scope>
    <source>
        <strain evidence="3">RCAM0610</strain>
        <plasmid evidence="3">p_1</plasmid>
    </source>
</reference>
<evidence type="ECO:0000313" key="3">
    <source>
        <dbReference type="Proteomes" id="UP000515518"/>
    </source>
</evidence>
<evidence type="ECO:0000259" key="1">
    <source>
        <dbReference type="Pfam" id="PF07812"/>
    </source>
</evidence>